<dbReference type="GO" id="GO:0000155">
    <property type="term" value="F:phosphorelay sensor kinase activity"/>
    <property type="evidence" value="ECO:0007669"/>
    <property type="project" value="InterPro"/>
</dbReference>
<dbReference type="Gene3D" id="3.30.565.10">
    <property type="entry name" value="Histidine kinase-like ATPase, C-terminal domain"/>
    <property type="match status" value="1"/>
</dbReference>
<dbReference type="GO" id="GO:0016020">
    <property type="term" value="C:membrane"/>
    <property type="evidence" value="ECO:0007669"/>
    <property type="project" value="UniProtKB-SubCell"/>
</dbReference>
<evidence type="ECO:0000259" key="10">
    <source>
        <dbReference type="PROSITE" id="PS50110"/>
    </source>
</evidence>
<keyword evidence="13" id="KW-1185">Reference proteome</keyword>
<protein>
    <recommendedName>
        <fullName evidence="3">histidine kinase</fullName>
        <ecNumber evidence="3">2.7.13.3</ecNumber>
    </recommendedName>
</protein>
<dbReference type="PROSITE" id="PS50885">
    <property type="entry name" value="HAMP"/>
    <property type="match status" value="1"/>
</dbReference>
<keyword evidence="6 12" id="KW-0418">Kinase</keyword>
<dbReference type="PRINTS" id="PR00344">
    <property type="entry name" value="BCTRLSENSOR"/>
</dbReference>
<dbReference type="CDD" id="cd18773">
    <property type="entry name" value="PDC1_HK_sensor"/>
    <property type="match status" value="1"/>
</dbReference>
<keyword evidence="8" id="KW-0472">Membrane</keyword>
<evidence type="ECO:0000313" key="12">
    <source>
        <dbReference type="EMBL" id="TLX61629.1"/>
    </source>
</evidence>
<dbReference type="SUPFAM" id="SSF52172">
    <property type="entry name" value="CheY-like"/>
    <property type="match status" value="1"/>
</dbReference>
<evidence type="ECO:0000256" key="6">
    <source>
        <dbReference type="ARBA" id="ARBA00022777"/>
    </source>
</evidence>
<dbReference type="InterPro" id="IPR003660">
    <property type="entry name" value="HAMP_dom"/>
</dbReference>
<evidence type="ECO:0000256" key="8">
    <source>
        <dbReference type="SAM" id="Phobius"/>
    </source>
</evidence>
<dbReference type="InterPro" id="IPR036890">
    <property type="entry name" value="HATPase_C_sf"/>
</dbReference>
<dbReference type="InterPro" id="IPR001789">
    <property type="entry name" value="Sig_transdc_resp-reg_receiver"/>
</dbReference>
<evidence type="ECO:0000256" key="3">
    <source>
        <dbReference type="ARBA" id="ARBA00012438"/>
    </source>
</evidence>
<dbReference type="InterPro" id="IPR003594">
    <property type="entry name" value="HATPase_dom"/>
</dbReference>
<keyword evidence="5" id="KW-0808">Transferase</keyword>
<dbReference type="InterPro" id="IPR005467">
    <property type="entry name" value="His_kinase_dom"/>
</dbReference>
<dbReference type="Proteomes" id="UP000306753">
    <property type="component" value="Unassembled WGS sequence"/>
</dbReference>
<dbReference type="InterPro" id="IPR003661">
    <property type="entry name" value="HisK_dim/P_dom"/>
</dbReference>
<keyword evidence="4 7" id="KW-0597">Phosphoprotein</keyword>
<organism evidence="12 13">
    <name type="scientific">Stutzerimonas nosocomialis</name>
    <dbReference type="NCBI Taxonomy" id="1056496"/>
    <lineage>
        <taxon>Bacteria</taxon>
        <taxon>Pseudomonadati</taxon>
        <taxon>Pseudomonadota</taxon>
        <taxon>Gammaproteobacteria</taxon>
        <taxon>Pseudomonadales</taxon>
        <taxon>Pseudomonadaceae</taxon>
        <taxon>Stutzerimonas</taxon>
    </lineage>
</organism>
<dbReference type="SUPFAM" id="SSF55874">
    <property type="entry name" value="ATPase domain of HSP90 chaperone/DNA topoisomerase II/histidine kinase"/>
    <property type="match status" value="1"/>
</dbReference>
<evidence type="ECO:0000256" key="2">
    <source>
        <dbReference type="ARBA" id="ARBA00004370"/>
    </source>
</evidence>
<dbReference type="CDD" id="cd18774">
    <property type="entry name" value="PDC2_HK_sensor"/>
    <property type="match status" value="1"/>
</dbReference>
<keyword evidence="8" id="KW-0812">Transmembrane</keyword>
<dbReference type="PROSITE" id="PS50110">
    <property type="entry name" value="RESPONSE_REGULATORY"/>
    <property type="match status" value="1"/>
</dbReference>
<dbReference type="InterPro" id="IPR004358">
    <property type="entry name" value="Sig_transdc_His_kin-like_C"/>
</dbReference>
<dbReference type="Gene3D" id="1.10.287.130">
    <property type="match status" value="1"/>
</dbReference>
<dbReference type="EMBL" id="QLAG01000038">
    <property type="protein sequence ID" value="TLX61629.1"/>
    <property type="molecule type" value="Genomic_DNA"/>
</dbReference>
<dbReference type="EC" id="2.7.13.3" evidence="3"/>
<dbReference type="InterPro" id="IPR011006">
    <property type="entry name" value="CheY-like_superfamily"/>
</dbReference>
<evidence type="ECO:0000313" key="13">
    <source>
        <dbReference type="Proteomes" id="UP000306753"/>
    </source>
</evidence>
<feature type="transmembrane region" description="Helical" evidence="8">
    <location>
        <begin position="267"/>
        <end position="289"/>
    </location>
</feature>
<dbReference type="Gene3D" id="6.10.340.10">
    <property type="match status" value="1"/>
</dbReference>
<feature type="modified residue" description="4-aspartylphosphate" evidence="7">
    <location>
        <position position="669"/>
    </location>
</feature>
<dbReference type="PROSITE" id="PS50109">
    <property type="entry name" value="HIS_KIN"/>
    <property type="match status" value="1"/>
</dbReference>
<dbReference type="Pfam" id="PF02518">
    <property type="entry name" value="HATPase_c"/>
    <property type="match status" value="1"/>
</dbReference>
<dbReference type="PANTHER" id="PTHR43065">
    <property type="entry name" value="SENSOR HISTIDINE KINASE"/>
    <property type="match status" value="1"/>
</dbReference>
<dbReference type="SUPFAM" id="SSF47384">
    <property type="entry name" value="Homodimeric domain of signal transducing histidine kinase"/>
    <property type="match status" value="1"/>
</dbReference>
<evidence type="ECO:0000256" key="5">
    <source>
        <dbReference type="ARBA" id="ARBA00022679"/>
    </source>
</evidence>
<dbReference type="SMART" id="SM00388">
    <property type="entry name" value="HisKA"/>
    <property type="match status" value="1"/>
</dbReference>
<dbReference type="InterPro" id="IPR036097">
    <property type="entry name" value="HisK_dim/P_sf"/>
</dbReference>
<dbReference type="RefSeq" id="WP_138412752.1">
    <property type="nucleotide sequence ID" value="NZ_QLAG01000038.1"/>
</dbReference>
<dbReference type="SMART" id="SM00387">
    <property type="entry name" value="HATPase_c"/>
    <property type="match status" value="1"/>
</dbReference>
<accession>A0A5R9Q918</accession>
<comment type="subcellular location">
    <subcellularLocation>
        <location evidence="2">Membrane</location>
    </subcellularLocation>
</comment>
<feature type="domain" description="Histidine kinase" evidence="9">
    <location>
        <begin position="377"/>
        <end position="596"/>
    </location>
</feature>
<name>A0A5R9Q918_9GAMM</name>
<comment type="catalytic activity">
    <reaction evidence="1">
        <text>ATP + protein L-histidine = ADP + protein N-phospho-L-histidine.</text>
        <dbReference type="EC" id="2.7.13.3"/>
    </reaction>
</comment>
<dbReference type="Gene3D" id="3.40.50.2300">
    <property type="match status" value="1"/>
</dbReference>
<feature type="domain" description="Response regulatory" evidence="10">
    <location>
        <begin position="617"/>
        <end position="730"/>
    </location>
</feature>
<comment type="caution">
    <text evidence="12">The sequence shown here is derived from an EMBL/GenBank/DDBJ whole genome shotgun (WGS) entry which is preliminary data.</text>
</comment>
<proteinExistence type="predicted"/>
<keyword evidence="8" id="KW-1133">Transmembrane helix</keyword>
<sequence>MSIRSRLILLVLSVLAPTLLFCLAVIYSVYSAQHAHIQRTMSEATRAVALAIDRDLARRDAIVSTLAHSPSLVRGDFPVFRSYLMSLLESDENVFVVGDEEGHQLLNTRVPEGQPLPENTAAASYPLHEGMNVSGLYMSRIGKQYSFAVTRPVYRDGELVYHISMGSFASQIDDVLAEQRLPEGWLGTVVDRDMTIVARSRSPETYVGLKPSNYMKDVLRQSNRGSTESVTLDGTPVYSFFSRAPASGWTVILALPKAELRGSALRAVTAVSIGSLLLLGVSLILAFWVGRKITRPLDVLDDAAQAMGRGEPIEAPVTGLDETDRTGRVLAEASRRILNGNALMLERVAEAVRQAEQSQQAMLQGQKLEALGRLTGGIAHDFNNLLQTMTVGLQLAERMTVDPRAKMALEACSRSVQRGTKLTRQLMIFGRQRTQESQVIDLRELLLGMTDLLEGALPSRINLRVELPERPWLTCADPLQCELAILNMTFNARDAMPDGGEVRIGLDEVRLPVDNPHALPAGSYISLTLRDNGQGMSEDVLAKAFEPFFTTKAVGAGTSLGLAQVYGFASQSGGTVVIHSQPGEGTEVRVLLPICQENEVAPQTAAPAAIEGRFDARVLLVDDNEQVRDVVASMLRELGCEVEEAADAAQALKRFDDPDKPAFDIVFSDIVMPGELDGIGLAQALRARSPELPILLATGYTERAPADYGFRVLAKPYDMHLLVEALQSEIRHDREGA</sequence>
<evidence type="ECO:0000259" key="9">
    <source>
        <dbReference type="PROSITE" id="PS50109"/>
    </source>
</evidence>
<dbReference type="SMART" id="SM00448">
    <property type="entry name" value="REC"/>
    <property type="match status" value="1"/>
</dbReference>
<evidence type="ECO:0000256" key="4">
    <source>
        <dbReference type="ARBA" id="ARBA00022553"/>
    </source>
</evidence>
<dbReference type="Gene3D" id="3.30.450.20">
    <property type="entry name" value="PAS domain"/>
    <property type="match status" value="1"/>
</dbReference>
<evidence type="ECO:0000256" key="7">
    <source>
        <dbReference type="PROSITE-ProRule" id="PRU00169"/>
    </source>
</evidence>
<reference evidence="12 13" key="1">
    <citation type="journal article" date="2017" name="Eur. J. Clin. Microbiol. Infect. Dis.">
        <title>Uncommonly isolated clinical Pseudomonas: identification and phylogenetic assignation.</title>
        <authorList>
            <person name="Mulet M."/>
            <person name="Gomila M."/>
            <person name="Ramirez A."/>
            <person name="Cardew S."/>
            <person name="Moore E.R."/>
            <person name="Lalucat J."/>
            <person name="Garcia-Valdes E."/>
        </authorList>
    </citation>
    <scope>NUCLEOTIDE SEQUENCE [LARGE SCALE GENOMIC DNA]</scope>
    <source>
        <strain evidence="12 13">SD129</strain>
    </source>
</reference>
<dbReference type="PANTHER" id="PTHR43065:SF49">
    <property type="entry name" value="HISTIDINE KINASE"/>
    <property type="match status" value="1"/>
</dbReference>
<dbReference type="AlphaFoldDB" id="A0A5R9Q918"/>
<gene>
    <name evidence="12" type="ORF">DN820_20285</name>
</gene>
<evidence type="ECO:0000259" key="11">
    <source>
        <dbReference type="PROSITE" id="PS50885"/>
    </source>
</evidence>
<evidence type="ECO:0000256" key="1">
    <source>
        <dbReference type="ARBA" id="ARBA00000085"/>
    </source>
</evidence>
<dbReference type="Pfam" id="PF00072">
    <property type="entry name" value="Response_reg"/>
    <property type="match status" value="1"/>
</dbReference>
<feature type="domain" description="HAMP" evidence="11">
    <location>
        <begin position="291"/>
        <end position="342"/>
    </location>
</feature>